<dbReference type="PANTHER" id="PTHR15191">
    <property type="entry name" value="PROTEIN CBG20567"/>
    <property type="match status" value="1"/>
</dbReference>
<evidence type="ECO:0000256" key="1">
    <source>
        <dbReference type="SAM" id="Coils"/>
    </source>
</evidence>
<keyword evidence="2" id="KW-0472">Membrane</keyword>
<protein>
    <recommendedName>
        <fullName evidence="5">PTTG1IP</fullName>
    </recommendedName>
</protein>
<feature type="non-terminal residue" evidence="3">
    <location>
        <position position="180"/>
    </location>
</feature>
<accession>A0AA36G4I8</accession>
<keyword evidence="4" id="KW-1185">Reference proteome</keyword>
<evidence type="ECO:0000313" key="4">
    <source>
        <dbReference type="Proteomes" id="UP001177023"/>
    </source>
</evidence>
<evidence type="ECO:0000313" key="3">
    <source>
        <dbReference type="EMBL" id="CAJ0578777.1"/>
    </source>
</evidence>
<keyword evidence="2" id="KW-0812">Transmembrane</keyword>
<feature type="transmembrane region" description="Helical" evidence="2">
    <location>
        <begin position="94"/>
        <end position="124"/>
    </location>
</feature>
<gene>
    <name evidence="3" type="ORF">MSPICULIGERA_LOCUS17018</name>
</gene>
<dbReference type="AlphaFoldDB" id="A0AA36G4I8"/>
<dbReference type="InterPro" id="IPR052304">
    <property type="entry name" value="PTTG1IP"/>
</dbReference>
<keyword evidence="1" id="KW-0175">Coiled coil</keyword>
<evidence type="ECO:0000256" key="2">
    <source>
        <dbReference type="SAM" id="Phobius"/>
    </source>
</evidence>
<dbReference type="EMBL" id="CATQJA010002654">
    <property type="protein sequence ID" value="CAJ0578777.1"/>
    <property type="molecule type" value="Genomic_DNA"/>
</dbReference>
<dbReference type="PANTHER" id="PTHR15191:SF3">
    <property type="entry name" value="PITUITARY TUMOR-TRANSFORMING GENE PROTEIN-BINDING FACTOR"/>
    <property type="match status" value="1"/>
</dbReference>
<keyword evidence="2" id="KW-1133">Transmembrane helix</keyword>
<reference evidence="3" key="1">
    <citation type="submission" date="2023-06" db="EMBL/GenBank/DDBJ databases">
        <authorList>
            <person name="Delattre M."/>
        </authorList>
    </citation>
    <scope>NUCLEOTIDE SEQUENCE</scope>
    <source>
        <strain evidence="3">AF72</strain>
    </source>
</reference>
<proteinExistence type="predicted"/>
<dbReference type="GO" id="GO:0005634">
    <property type="term" value="C:nucleus"/>
    <property type="evidence" value="ECO:0007669"/>
    <property type="project" value="TreeGrafter"/>
</dbReference>
<evidence type="ECO:0008006" key="5">
    <source>
        <dbReference type="Google" id="ProtNLM"/>
    </source>
</evidence>
<name>A0AA36G4I8_9BILA</name>
<dbReference type="GO" id="GO:0006606">
    <property type="term" value="P:protein import into nucleus"/>
    <property type="evidence" value="ECO:0007669"/>
    <property type="project" value="TreeGrafter"/>
</dbReference>
<comment type="caution">
    <text evidence="3">The sequence shown here is derived from an EMBL/GenBank/DDBJ whole genome shotgun (WGS) entry which is preliminary data.</text>
</comment>
<dbReference type="Proteomes" id="UP001177023">
    <property type="component" value="Unassembled WGS sequence"/>
</dbReference>
<dbReference type="GO" id="GO:0005737">
    <property type="term" value="C:cytoplasm"/>
    <property type="evidence" value="ECO:0007669"/>
    <property type="project" value="TreeGrafter"/>
</dbReference>
<feature type="coiled-coil region" evidence="1">
    <location>
        <begin position="135"/>
        <end position="167"/>
    </location>
</feature>
<organism evidence="3 4">
    <name type="scientific">Mesorhabditis spiculigera</name>
    <dbReference type="NCBI Taxonomy" id="96644"/>
    <lineage>
        <taxon>Eukaryota</taxon>
        <taxon>Metazoa</taxon>
        <taxon>Ecdysozoa</taxon>
        <taxon>Nematoda</taxon>
        <taxon>Chromadorea</taxon>
        <taxon>Rhabditida</taxon>
        <taxon>Rhabditina</taxon>
        <taxon>Rhabditomorpha</taxon>
        <taxon>Rhabditoidea</taxon>
        <taxon>Rhabditidae</taxon>
        <taxon>Mesorhabditinae</taxon>
        <taxon>Mesorhabditis</taxon>
    </lineage>
</organism>
<sequence>MLLKVLTLLLWLACQYGVYADSTVDNLISLFQSEATPEEIQRCAFTTSDTLDCQSCIDKGDKCFYCGGDTNQCFPYSASFPHCPLDHVKHKNCWVNWTAIVVIACILAGIVLVAIITVVCCCCCKIRNWNSNRNKAFWNKKEEKQQMKMQDLEARQAERRSQRANEMDYYREKYGIKAKS</sequence>